<feature type="region of interest" description="Disordered" evidence="4">
    <location>
        <begin position="338"/>
        <end position="364"/>
    </location>
</feature>
<keyword evidence="1" id="KW-0677">Repeat</keyword>
<accession>A0AA88GVM0</accession>
<comment type="caution">
    <text evidence="6">The sequence shown here is derived from an EMBL/GenBank/DDBJ whole genome shotgun (WGS) entry which is preliminary data.</text>
</comment>
<feature type="domain" description="RRM" evidence="5">
    <location>
        <begin position="112"/>
        <end position="193"/>
    </location>
</feature>
<gene>
    <name evidence="6" type="ORF">C9374_013290</name>
</gene>
<dbReference type="FunFam" id="3.30.70.330:FF:000013">
    <property type="entry name" value="CUGBP Elav-like family member 1 isoform 2"/>
    <property type="match status" value="1"/>
</dbReference>
<evidence type="ECO:0000313" key="6">
    <source>
        <dbReference type="EMBL" id="KAG2391805.1"/>
    </source>
</evidence>
<evidence type="ECO:0000256" key="4">
    <source>
        <dbReference type="SAM" id="MobiDB-lite"/>
    </source>
</evidence>
<dbReference type="AlphaFoldDB" id="A0AA88GVM0"/>
<dbReference type="PANTHER" id="PTHR24012">
    <property type="entry name" value="RNA BINDING PROTEIN"/>
    <property type="match status" value="1"/>
</dbReference>
<feature type="compositionally biased region" description="Polar residues" evidence="4">
    <location>
        <begin position="701"/>
        <end position="714"/>
    </location>
</feature>
<feature type="compositionally biased region" description="Polar residues" evidence="4">
    <location>
        <begin position="82"/>
        <end position="99"/>
    </location>
</feature>
<dbReference type="EMBL" id="PYSW02000006">
    <property type="protein sequence ID" value="KAG2391805.1"/>
    <property type="molecule type" value="Genomic_DNA"/>
</dbReference>
<feature type="region of interest" description="Disordered" evidence="4">
    <location>
        <begin position="201"/>
        <end position="230"/>
    </location>
</feature>
<feature type="compositionally biased region" description="Low complexity" evidence="4">
    <location>
        <begin position="1"/>
        <end position="27"/>
    </location>
</feature>
<dbReference type="InterPro" id="IPR000504">
    <property type="entry name" value="RRM_dom"/>
</dbReference>
<feature type="region of interest" description="Disordered" evidence="4">
    <location>
        <begin position="1"/>
        <end position="104"/>
    </location>
</feature>
<feature type="compositionally biased region" description="Low complexity" evidence="4">
    <location>
        <begin position="338"/>
        <end position="348"/>
    </location>
</feature>
<keyword evidence="2 3" id="KW-0694">RNA-binding</keyword>
<proteinExistence type="predicted"/>
<dbReference type="Proteomes" id="UP000816034">
    <property type="component" value="Unassembled WGS sequence"/>
</dbReference>
<dbReference type="GO" id="GO:0003723">
    <property type="term" value="F:RNA binding"/>
    <property type="evidence" value="ECO:0007669"/>
    <property type="project" value="UniProtKB-UniRule"/>
</dbReference>
<feature type="region of interest" description="Disordered" evidence="4">
    <location>
        <begin position="568"/>
        <end position="610"/>
    </location>
</feature>
<name>A0AA88GVM0_NAELO</name>
<feature type="region of interest" description="Disordered" evidence="4">
    <location>
        <begin position="665"/>
        <end position="714"/>
    </location>
</feature>
<keyword evidence="7" id="KW-1185">Reference proteome</keyword>
<dbReference type="Pfam" id="PF00076">
    <property type="entry name" value="RRM_1"/>
    <property type="match status" value="2"/>
</dbReference>
<feature type="compositionally biased region" description="Low complexity" evidence="4">
    <location>
        <begin position="569"/>
        <end position="610"/>
    </location>
</feature>
<dbReference type="CDD" id="cd00590">
    <property type="entry name" value="RRM_SF"/>
    <property type="match status" value="1"/>
</dbReference>
<reference evidence="6 7" key="1">
    <citation type="journal article" date="2018" name="BMC Genomics">
        <title>The genome of Naegleria lovaniensis, the basis for a comparative approach to unravel pathogenicity factors of the human pathogenic amoeba N. fowleri.</title>
        <authorList>
            <person name="Liechti N."/>
            <person name="Schurch N."/>
            <person name="Bruggmann R."/>
            <person name="Wittwer M."/>
        </authorList>
    </citation>
    <scope>NUCLEOTIDE SEQUENCE [LARGE SCALE GENOMIC DNA]</scope>
    <source>
        <strain evidence="6 7">ATCC 30569</strain>
    </source>
</reference>
<dbReference type="SUPFAM" id="SSF54928">
    <property type="entry name" value="RNA-binding domain, RBD"/>
    <property type="match status" value="2"/>
</dbReference>
<dbReference type="GeneID" id="68105743"/>
<sequence length="714" mass="78450">MTVSNTGTTTTTTTQSTSTVSQNPSQSETNLKGNSPPTELQQAEPPSVEYASSTTSSSSSDIGEGESSVEEYPEEEITEDSTNTVENSNDSTIQQQNTNVEREPPRLDLNTVKLFVGQIPYSYSEENLYPLFTQFGQVAEIVVIRDRFTQKSRGCAFVSFRDREGADLCIKELNQRFKLPPLNTPMRVKYAFTEQQYESFSSEFENTPSNDSSSNGTGSSGSSSGGGNEGVMAHSSTFLSTLNEKFDFGQPHPENKLFIRNIPKSVTEEELSRVFEPFGEIQDTVVLRTTIHTSKGCGFVKFVHAESAQQCVDAFRNEIIQPLQEKIWSQFKEHTYSSNTSTNATASSELHADSSQQHPQPRVLSQEQISIVDSIFKQSSFLIEGAITPLVVRYADDDTKLQQQQQNGNESYTNATRGGGAYSRKSSYSHPIPSSNYYYSQYYSGPRQRRHSTPSHYRFTNPYLQQYQRGVATGYYYAPQLPTSSSNSSSMGTTATNTAWGYGDPSTFYGYTPTTTGQSTSGKASGSGPSGGEEAIYYYTPASPAMYGHPASAGYGANGTPLLYSQVASNGSSNGSSVYHSTTPSSNNNNGGTEENGRTSGTSTQQQQPQQPFMYYYYYYPPTHNPYKYSTSAASTSNNYGSNGSGGDTQLYSYPVNRNAYPMYTSSSTGYSKKRQNQKSNRIDKGASPQNATNYKLFDENATNQKRQTSSSDA</sequence>
<protein>
    <recommendedName>
        <fullName evidence="5">RRM domain-containing protein</fullName>
    </recommendedName>
</protein>
<dbReference type="InterPro" id="IPR035979">
    <property type="entry name" value="RBD_domain_sf"/>
</dbReference>
<feature type="compositionally biased region" description="Polar residues" evidence="4">
    <location>
        <begin position="353"/>
        <end position="364"/>
    </location>
</feature>
<evidence type="ECO:0000259" key="5">
    <source>
        <dbReference type="PROSITE" id="PS50102"/>
    </source>
</evidence>
<evidence type="ECO:0000256" key="3">
    <source>
        <dbReference type="PROSITE-ProRule" id="PRU00176"/>
    </source>
</evidence>
<dbReference type="SMART" id="SM00360">
    <property type="entry name" value="RRM"/>
    <property type="match status" value="2"/>
</dbReference>
<dbReference type="Gene3D" id="3.30.70.330">
    <property type="match status" value="2"/>
</dbReference>
<evidence type="ECO:0000256" key="1">
    <source>
        <dbReference type="ARBA" id="ARBA00022737"/>
    </source>
</evidence>
<feature type="region of interest" description="Disordered" evidence="4">
    <location>
        <begin position="401"/>
        <end position="428"/>
    </location>
</feature>
<evidence type="ECO:0000313" key="7">
    <source>
        <dbReference type="Proteomes" id="UP000816034"/>
    </source>
</evidence>
<feature type="compositionally biased region" description="Polar residues" evidence="4">
    <location>
        <begin position="28"/>
        <end position="41"/>
    </location>
</feature>
<dbReference type="RefSeq" id="XP_044553699.1">
    <property type="nucleotide sequence ID" value="XM_044689150.1"/>
</dbReference>
<dbReference type="PROSITE" id="PS50102">
    <property type="entry name" value="RRM"/>
    <property type="match status" value="2"/>
</dbReference>
<feature type="domain" description="RRM" evidence="5">
    <location>
        <begin position="255"/>
        <end position="334"/>
    </location>
</feature>
<dbReference type="InterPro" id="IPR012677">
    <property type="entry name" value="Nucleotide-bd_a/b_plait_sf"/>
</dbReference>
<feature type="compositionally biased region" description="Low complexity" evidence="4">
    <location>
        <begin position="47"/>
        <end position="62"/>
    </location>
</feature>
<feature type="compositionally biased region" description="Acidic residues" evidence="4">
    <location>
        <begin position="63"/>
        <end position="79"/>
    </location>
</feature>
<evidence type="ECO:0000256" key="2">
    <source>
        <dbReference type="ARBA" id="ARBA00022884"/>
    </source>
</evidence>
<feature type="compositionally biased region" description="Low complexity" evidence="4">
    <location>
        <begin position="201"/>
        <end position="222"/>
    </location>
</feature>
<organism evidence="6 7">
    <name type="scientific">Naegleria lovaniensis</name>
    <name type="common">Amoeba</name>
    <dbReference type="NCBI Taxonomy" id="51637"/>
    <lineage>
        <taxon>Eukaryota</taxon>
        <taxon>Discoba</taxon>
        <taxon>Heterolobosea</taxon>
        <taxon>Tetramitia</taxon>
        <taxon>Eutetramitia</taxon>
        <taxon>Vahlkampfiidae</taxon>
        <taxon>Naegleria</taxon>
    </lineage>
</organism>
<feature type="compositionally biased region" description="Polar residues" evidence="4">
    <location>
        <begin position="401"/>
        <end position="416"/>
    </location>
</feature>